<evidence type="ECO:0000256" key="1">
    <source>
        <dbReference type="SAM" id="MobiDB-lite"/>
    </source>
</evidence>
<gene>
    <name evidence="2" type="ORF">Q9R08_11285</name>
</gene>
<feature type="region of interest" description="Disordered" evidence="1">
    <location>
        <begin position="1"/>
        <end position="46"/>
    </location>
</feature>
<dbReference type="Proteomes" id="UP001235133">
    <property type="component" value="Unassembled WGS sequence"/>
</dbReference>
<dbReference type="RefSeq" id="WP_308868110.1">
    <property type="nucleotide sequence ID" value="NZ_JAVFWO010000003.1"/>
</dbReference>
<comment type="caution">
    <text evidence="2">The sequence shown here is derived from an EMBL/GenBank/DDBJ whole genome shotgun (WGS) entry which is preliminary data.</text>
</comment>
<sequence length="46" mass="4850">MTDRDQHNTQGVPGENADADTASGGAPESPDTTDDERHARQQPSGE</sequence>
<protein>
    <recommendedName>
        <fullName evidence="4">Nucleotide exchange factor GrpE</fullName>
    </recommendedName>
</protein>
<dbReference type="EMBL" id="JAVFWO010000003">
    <property type="protein sequence ID" value="MDQ7878560.1"/>
    <property type="molecule type" value="Genomic_DNA"/>
</dbReference>
<reference evidence="2 3" key="1">
    <citation type="submission" date="2023-08" db="EMBL/GenBank/DDBJ databases">
        <title>Microbacterium psychrotolerans sp. nov., a psychrotolerant bacterium isolated from soil in Heilongjiang Province, China.</title>
        <authorList>
            <person name="An P."/>
            <person name="Zhao D."/>
            <person name="Xiang H."/>
        </authorList>
    </citation>
    <scope>NUCLEOTIDE SEQUENCE [LARGE SCALE GENOMIC DNA]</scope>
    <source>
        <strain evidence="2 3">QXD-8</strain>
    </source>
</reference>
<evidence type="ECO:0008006" key="4">
    <source>
        <dbReference type="Google" id="ProtNLM"/>
    </source>
</evidence>
<evidence type="ECO:0000313" key="2">
    <source>
        <dbReference type="EMBL" id="MDQ7878560.1"/>
    </source>
</evidence>
<evidence type="ECO:0000313" key="3">
    <source>
        <dbReference type="Proteomes" id="UP001235133"/>
    </source>
</evidence>
<accession>A0ABU0Z1V4</accession>
<name>A0ABU0Z1V4_9MICO</name>
<keyword evidence="3" id="KW-1185">Reference proteome</keyword>
<proteinExistence type="predicted"/>
<organism evidence="2 3">
    <name type="scientific">Microbacterium psychrotolerans</name>
    <dbReference type="NCBI Taxonomy" id="3068321"/>
    <lineage>
        <taxon>Bacteria</taxon>
        <taxon>Bacillati</taxon>
        <taxon>Actinomycetota</taxon>
        <taxon>Actinomycetes</taxon>
        <taxon>Micrococcales</taxon>
        <taxon>Microbacteriaceae</taxon>
        <taxon>Microbacterium</taxon>
    </lineage>
</organism>